<protein>
    <submittedName>
        <fullName evidence="3">Uncharacterized protein</fullName>
    </submittedName>
</protein>
<organism evidence="3 4">
    <name type="scientific">Candidatus Sulfuritelmatomonas gaucii</name>
    <dbReference type="NCBI Taxonomy" id="2043161"/>
    <lineage>
        <taxon>Bacteria</taxon>
        <taxon>Pseudomonadati</taxon>
        <taxon>Acidobacteriota</taxon>
        <taxon>Terriglobia</taxon>
        <taxon>Terriglobales</taxon>
        <taxon>Acidobacteriaceae</taxon>
        <taxon>Candidatus Sulfuritelmatomonas</taxon>
    </lineage>
</organism>
<dbReference type="EMBL" id="OKRB01000099">
    <property type="protein sequence ID" value="SPE24011.1"/>
    <property type="molecule type" value="Genomic_DNA"/>
</dbReference>
<keyword evidence="2" id="KW-0732">Signal</keyword>
<evidence type="ECO:0000256" key="2">
    <source>
        <dbReference type="SAM" id="SignalP"/>
    </source>
</evidence>
<dbReference type="InterPro" id="IPR046534">
    <property type="entry name" value="DUF6599"/>
</dbReference>
<keyword evidence="1" id="KW-0812">Transmembrane</keyword>
<evidence type="ECO:0000256" key="1">
    <source>
        <dbReference type="SAM" id="Phobius"/>
    </source>
</evidence>
<reference evidence="4" key="1">
    <citation type="submission" date="2018-02" db="EMBL/GenBank/DDBJ databases">
        <authorList>
            <person name="Hausmann B."/>
        </authorList>
    </citation>
    <scope>NUCLEOTIDE SEQUENCE [LARGE SCALE GENOMIC DNA]</scope>
    <source>
        <strain evidence="4">Peat soil MAG SbA5</strain>
    </source>
</reference>
<feature type="chain" id="PRO_5014705664" evidence="2">
    <location>
        <begin position="23"/>
        <end position="403"/>
    </location>
</feature>
<keyword evidence="1" id="KW-0472">Membrane</keyword>
<sequence>MRWMTILAGTAVLGCSAVCALAQTGQPTEAEKRSATTIMLPPSPETLLPDAFDGWVTAEPSKVVTDASQADPANAAALEEYGFNAAVLANYKREGDTVSLRALRFGDVSGAYGAYSYYRQNAWVKADIGMGAASDHDNVIFWQGTTLVQAAFSRVGPMTAGELREIARHLSAPTGNSALIPPILASLPKASLEGQTTHYALGPASYAGSGGVLPPSLVNFDKGAEVVTATYSLSSGPATLTVIDYPTPQIAEAQEKAIDAYLKAGGKAQPPWSKPLTESDVASLEVRHSGPLVAVVSGDAIPDESHRLLESVHYDADMTAIPEPVPSDIEKTGEILMSIAVITLIGAGAAILLGGFLGGGRALFRIAHGKPASSVFDEEFIHLDLREEWTETIEVIQRPHPKG</sequence>
<accession>A0A2N9LL81</accession>
<feature type="transmembrane region" description="Helical" evidence="1">
    <location>
        <begin position="335"/>
        <end position="357"/>
    </location>
</feature>
<gene>
    <name evidence="3" type="ORF">SBA5_410053</name>
</gene>
<name>A0A2N9LL81_9BACT</name>
<evidence type="ECO:0000313" key="3">
    <source>
        <dbReference type="EMBL" id="SPE24011.1"/>
    </source>
</evidence>
<dbReference type="AlphaFoldDB" id="A0A2N9LL81"/>
<keyword evidence="1" id="KW-1133">Transmembrane helix</keyword>
<proteinExistence type="predicted"/>
<dbReference type="Proteomes" id="UP000239735">
    <property type="component" value="Unassembled WGS sequence"/>
</dbReference>
<feature type="signal peptide" evidence="2">
    <location>
        <begin position="1"/>
        <end position="22"/>
    </location>
</feature>
<dbReference type="PROSITE" id="PS51257">
    <property type="entry name" value="PROKAR_LIPOPROTEIN"/>
    <property type="match status" value="1"/>
</dbReference>
<dbReference type="Pfam" id="PF20244">
    <property type="entry name" value="DUF6599"/>
    <property type="match status" value="1"/>
</dbReference>
<evidence type="ECO:0000313" key="4">
    <source>
        <dbReference type="Proteomes" id="UP000239735"/>
    </source>
</evidence>